<dbReference type="SUPFAM" id="SSF55874">
    <property type="entry name" value="ATPase domain of HSP90 chaperone/DNA topoisomerase II/histidine kinase"/>
    <property type="match status" value="1"/>
</dbReference>
<dbReference type="GO" id="GO:0016020">
    <property type="term" value="C:membrane"/>
    <property type="evidence" value="ECO:0007669"/>
    <property type="project" value="InterPro"/>
</dbReference>
<dbReference type="InterPro" id="IPR004358">
    <property type="entry name" value="Sig_transdc_His_kin-like_C"/>
</dbReference>
<feature type="coiled-coil region" evidence="6">
    <location>
        <begin position="244"/>
        <end position="271"/>
    </location>
</feature>
<dbReference type="PANTHER" id="PTHR43547">
    <property type="entry name" value="TWO-COMPONENT HISTIDINE KINASE"/>
    <property type="match status" value="1"/>
</dbReference>
<dbReference type="PROSITE" id="PS50109">
    <property type="entry name" value="HIS_KIN"/>
    <property type="match status" value="1"/>
</dbReference>
<evidence type="ECO:0000259" key="9">
    <source>
        <dbReference type="PROSITE" id="PS50885"/>
    </source>
</evidence>
<feature type="domain" description="Histidine kinase" evidence="8">
    <location>
        <begin position="271"/>
        <end position="489"/>
    </location>
</feature>
<evidence type="ECO:0000256" key="1">
    <source>
        <dbReference type="ARBA" id="ARBA00000085"/>
    </source>
</evidence>
<dbReference type="Gene3D" id="6.10.340.10">
    <property type="match status" value="1"/>
</dbReference>
<evidence type="ECO:0000256" key="3">
    <source>
        <dbReference type="ARBA" id="ARBA00022553"/>
    </source>
</evidence>
<dbReference type="Pfam" id="PF00512">
    <property type="entry name" value="HisKA"/>
    <property type="match status" value="1"/>
</dbReference>
<dbReference type="SMART" id="SM00388">
    <property type="entry name" value="HisKA"/>
    <property type="match status" value="1"/>
</dbReference>
<accession>A0A3B0X764</accession>
<dbReference type="Gene3D" id="3.30.565.10">
    <property type="entry name" value="Histidine kinase-like ATPase, C-terminal domain"/>
    <property type="match status" value="1"/>
</dbReference>
<dbReference type="InterPro" id="IPR003661">
    <property type="entry name" value="HisK_dim/P_dom"/>
</dbReference>
<keyword evidence="3" id="KW-0597">Phosphoprotein</keyword>
<dbReference type="EMBL" id="UOFF01000001">
    <property type="protein sequence ID" value="VAW52596.1"/>
    <property type="molecule type" value="Genomic_DNA"/>
</dbReference>
<evidence type="ECO:0000313" key="10">
    <source>
        <dbReference type="EMBL" id="VAW52596.1"/>
    </source>
</evidence>
<protein>
    <recommendedName>
        <fullName evidence="2">histidine kinase</fullName>
        <ecNumber evidence="2">2.7.13.3</ecNumber>
    </recommendedName>
</protein>
<feature type="transmembrane region" description="Helical" evidence="7">
    <location>
        <begin position="23"/>
        <end position="45"/>
    </location>
</feature>
<dbReference type="EC" id="2.7.13.3" evidence="2"/>
<gene>
    <name evidence="10" type="ORF">MNBD_GAMMA07-2052</name>
</gene>
<dbReference type="SUPFAM" id="SSF158472">
    <property type="entry name" value="HAMP domain-like"/>
    <property type="match status" value="1"/>
</dbReference>
<evidence type="ECO:0000256" key="6">
    <source>
        <dbReference type="SAM" id="Coils"/>
    </source>
</evidence>
<feature type="transmembrane region" description="Helical" evidence="7">
    <location>
        <begin position="190"/>
        <end position="212"/>
    </location>
</feature>
<dbReference type="InterPro" id="IPR003594">
    <property type="entry name" value="HATPase_dom"/>
</dbReference>
<keyword evidence="7" id="KW-0472">Membrane</keyword>
<evidence type="ECO:0000256" key="5">
    <source>
        <dbReference type="ARBA" id="ARBA00022777"/>
    </source>
</evidence>
<name>A0A3B0X764_9ZZZZ</name>
<dbReference type="Gene3D" id="1.10.287.130">
    <property type="match status" value="1"/>
</dbReference>
<proteinExistence type="predicted"/>
<organism evidence="10">
    <name type="scientific">hydrothermal vent metagenome</name>
    <dbReference type="NCBI Taxonomy" id="652676"/>
    <lineage>
        <taxon>unclassified sequences</taxon>
        <taxon>metagenomes</taxon>
        <taxon>ecological metagenomes</taxon>
    </lineage>
</organism>
<evidence type="ECO:0000256" key="2">
    <source>
        <dbReference type="ARBA" id="ARBA00012438"/>
    </source>
</evidence>
<evidence type="ECO:0000256" key="7">
    <source>
        <dbReference type="SAM" id="Phobius"/>
    </source>
</evidence>
<keyword evidence="7" id="KW-0812">Transmembrane</keyword>
<dbReference type="PANTHER" id="PTHR43547:SF2">
    <property type="entry name" value="HYBRID SIGNAL TRANSDUCTION HISTIDINE KINASE C"/>
    <property type="match status" value="1"/>
</dbReference>
<dbReference type="Pfam" id="PF00672">
    <property type="entry name" value="HAMP"/>
    <property type="match status" value="1"/>
</dbReference>
<dbReference type="CDD" id="cd00082">
    <property type="entry name" value="HisKA"/>
    <property type="match status" value="1"/>
</dbReference>
<dbReference type="CDD" id="cd00075">
    <property type="entry name" value="HATPase"/>
    <property type="match status" value="1"/>
</dbReference>
<dbReference type="SMART" id="SM00304">
    <property type="entry name" value="HAMP"/>
    <property type="match status" value="1"/>
</dbReference>
<comment type="catalytic activity">
    <reaction evidence="1">
        <text>ATP + protein L-histidine = ADP + protein N-phospho-L-histidine.</text>
        <dbReference type="EC" id="2.7.13.3"/>
    </reaction>
</comment>
<dbReference type="PROSITE" id="PS50885">
    <property type="entry name" value="HAMP"/>
    <property type="match status" value="1"/>
</dbReference>
<dbReference type="InterPro" id="IPR005467">
    <property type="entry name" value="His_kinase_dom"/>
</dbReference>
<dbReference type="AlphaFoldDB" id="A0A3B0X764"/>
<keyword evidence="6" id="KW-0175">Coiled coil</keyword>
<evidence type="ECO:0000259" key="8">
    <source>
        <dbReference type="PROSITE" id="PS50109"/>
    </source>
</evidence>
<keyword evidence="5" id="KW-0418">Kinase</keyword>
<feature type="domain" description="HAMP" evidence="9">
    <location>
        <begin position="211"/>
        <end position="263"/>
    </location>
</feature>
<reference evidence="10" key="1">
    <citation type="submission" date="2018-06" db="EMBL/GenBank/DDBJ databases">
        <authorList>
            <person name="Zhirakovskaya E."/>
        </authorList>
    </citation>
    <scope>NUCLEOTIDE SEQUENCE</scope>
</reference>
<dbReference type="PRINTS" id="PR00344">
    <property type="entry name" value="BCTRLSENSOR"/>
</dbReference>
<keyword evidence="7" id="KW-1133">Transmembrane helix</keyword>
<evidence type="ECO:0000256" key="4">
    <source>
        <dbReference type="ARBA" id="ARBA00022679"/>
    </source>
</evidence>
<dbReference type="GO" id="GO:0000155">
    <property type="term" value="F:phosphorelay sensor kinase activity"/>
    <property type="evidence" value="ECO:0007669"/>
    <property type="project" value="InterPro"/>
</dbReference>
<dbReference type="InterPro" id="IPR036097">
    <property type="entry name" value="HisK_dim/P_sf"/>
</dbReference>
<dbReference type="InterPro" id="IPR036890">
    <property type="entry name" value="HATPase_C_sf"/>
</dbReference>
<dbReference type="SUPFAM" id="SSF47384">
    <property type="entry name" value="Homodimeric domain of signal transducing histidine kinase"/>
    <property type="match status" value="1"/>
</dbReference>
<dbReference type="InterPro" id="IPR003660">
    <property type="entry name" value="HAMP_dom"/>
</dbReference>
<sequence>MHENKQLKSCLTSSANYFNTIPAAVWIISFIFLITITAVTVYSISQVNHLEKTTRDLLQAAIPLKDFSNHLNTRVKKAELFLHKFLVLHDIDYFFAAEKEIQQQQAILASLSSLLTDSPQAFAVMQQLQTDLNNYLTTIHNLKNHSTGNISIELEKIIESKSIELISSINQLAIDRASTTIKTGKHVTHLLLLLIIGTAISGILISFLYAAAAIQPIRRIRRALKRIGEGKFDQNLDLEGFQELRELSDSINQMQQKLRELEQSKTEFLSMISHELKTPLASFQTGIGLLQSGGAGKLTQSQEKVIHIMQKQTLMLDTSIQEMLDMQAIQAQRMVMNIRPSRLSDIIHSTIEQISPLTTEKKQRIHLLASCNTIMVMVDPNRTQQILLNLLSNANKYSPSNSQITVSVVCNNQYAELIIEDEGPGIPEALLDVAFERFFQVPDTNIHQRGTGLGLAIVKEIAESQSGGVKLENRAQKGLRVRIELPLKSTVTPSSEIQIKTQEACLENVS</sequence>
<dbReference type="CDD" id="cd06225">
    <property type="entry name" value="HAMP"/>
    <property type="match status" value="1"/>
</dbReference>
<dbReference type="SMART" id="SM00387">
    <property type="entry name" value="HATPase_c"/>
    <property type="match status" value="1"/>
</dbReference>
<keyword evidence="4" id="KW-0808">Transferase</keyword>
<dbReference type="Pfam" id="PF02518">
    <property type="entry name" value="HATPase_c"/>
    <property type="match status" value="1"/>
</dbReference>